<evidence type="ECO:0008006" key="4">
    <source>
        <dbReference type="Google" id="ProtNLM"/>
    </source>
</evidence>
<keyword evidence="1" id="KW-0732">Signal</keyword>
<proteinExistence type="predicted"/>
<dbReference type="AlphaFoldDB" id="A0A1I1VNS5"/>
<evidence type="ECO:0000313" key="2">
    <source>
        <dbReference type="EMBL" id="SFD84591.1"/>
    </source>
</evidence>
<evidence type="ECO:0000313" key="3">
    <source>
        <dbReference type="Proteomes" id="UP000198855"/>
    </source>
</evidence>
<dbReference type="PROSITE" id="PS51257">
    <property type="entry name" value="PROKAR_LIPOPROTEIN"/>
    <property type="match status" value="1"/>
</dbReference>
<dbReference type="EMBL" id="FOMT01000001">
    <property type="protein sequence ID" value="SFD84591.1"/>
    <property type="molecule type" value="Genomic_DNA"/>
</dbReference>
<name>A0A1I1VNS5_9BACL</name>
<dbReference type="Proteomes" id="UP000198855">
    <property type="component" value="Unassembled WGS sequence"/>
</dbReference>
<gene>
    <name evidence="2" type="ORF">SAMN05216378_1707</name>
</gene>
<feature type="signal peptide" evidence="1">
    <location>
        <begin position="1"/>
        <end position="25"/>
    </location>
</feature>
<dbReference type="OrthoDB" id="2920731at2"/>
<keyword evidence="3" id="KW-1185">Reference proteome</keyword>
<reference evidence="3" key="1">
    <citation type="submission" date="2016-10" db="EMBL/GenBank/DDBJ databases">
        <authorList>
            <person name="Varghese N."/>
            <person name="Submissions S."/>
        </authorList>
    </citation>
    <scope>NUCLEOTIDE SEQUENCE [LARGE SCALE GENOMIC DNA]</scope>
    <source>
        <strain evidence="3">CGMCC 1.10784</strain>
    </source>
</reference>
<organism evidence="2 3">
    <name type="scientific">Paenibacillus catalpae</name>
    <dbReference type="NCBI Taxonomy" id="1045775"/>
    <lineage>
        <taxon>Bacteria</taxon>
        <taxon>Bacillati</taxon>
        <taxon>Bacillota</taxon>
        <taxon>Bacilli</taxon>
        <taxon>Bacillales</taxon>
        <taxon>Paenibacillaceae</taxon>
        <taxon>Paenibacillus</taxon>
    </lineage>
</organism>
<evidence type="ECO:0000256" key="1">
    <source>
        <dbReference type="SAM" id="SignalP"/>
    </source>
</evidence>
<sequence>MNRAWKFFMIILLAAGMVSCNSVNRNENKIVSISLECAELCNNFENPPFEHKRITSAGELSSFEGAMNKAVKIKGELDYGVIFRMFVSFEDDTQIQYVLNIDNKPDSTGLLVDTAKSGLGYKIPKADADELRVIIYGN</sequence>
<dbReference type="STRING" id="1045775.SAMN05216378_1707"/>
<protein>
    <recommendedName>
        <fullName evidence="4">Lipoprotein</fullName>
    </recommendedName>
</protein>
<dbReference type="RefSeq" id="WP_091183291.1">
    <property type="nucleotide sequence ID" value="NZ_FOMT01000001.1"/>
</dbReference>
<accession>A0A1I1VNS5</accession>
<feature type="chain" id="PRO_5039706575" description="Lipoprotein" evidence="1">
    <location>
        <begin position="26"/>
        <end position="138"/>
    </location>
</feature>